<dbReference type="AlphaFoldDB" id="A0A1M5EIU5"/>
<sequence length="202" mass="21871">GLAGGLNNYQYVVNPTGWVDPLGLSQCLGSCPGSSVPLTQEKIDEIRSIPHGSRPDPSKYLSKDHIESHLAQFDNGASRFMTETNLQKYGIGQRDGTSFVMTNQEATSLLNSTKGSASAMEKALGLPNGFLDGNQLVRVDIPKPRELNLRMPSGNEAGANSQWIPGGRLPDGNLEAVIDATNLQPERYKVTTLHFNIPKPKL</sequence>
<dbReference type="EMBL" id="FQUH01000017">
    <property type="protein sequence ID" value="SHF79054.1"/>
    <property type="molecule type" value="Genomic_DNA"/>
</dbReference>
<proteinExistence type="predicted"/>
<dbReference type="RefSeq" id="WP_207522001.1">
    <property type="nucleotide sequence ID" value="NZ_FQUH01000017.1"/>
</dbReference>
<evidence type="ECO:0000313" key="2">
    <source>
        <dbReference type="Proteomes" id="UP000184159"/>
    </source>
</evidence>
<feature type="non-terminal residue" evidence="1">
    <location>
        <position position="1"/>
    </location>
</feature>
<name>A0A1M5EIU5_VIBGA</name>
<keyword evidence="2" id="KW-1185">Reference proteome</keyword>
<accession>A0A1M5EIU5</accession>
<gene>
    <name evidence="1" type="ORF">SAMN02745781_03167</name>
</gene>
<dbReference type="Proteomes" id="UP000184159">
    <property type="component" value="Unassembled WGS sequence"/>
</dbReference>
<organism evidence="1 2">
    <name type="scientific">Vibrio gazogenes DSM 21264 = NBRC 103151</name>
    <dbReference type="NCBI Taxonomy" id="1123492"/>
    <lineage>
        <taxon>Bacteria</taxon>
        <taxon>Pseudomonadati</taxon>
        <taxon>Pseudomonadota</taxon>
        <taxon>Gammaproteobacteria</taxon>
        <taxon>Vibrionales</taxon>
        <taxon>Vibrionaceae</taxon>
        <taxon>Vibrio</taxon>
    </lineage>
</organism>
<protein>
    <submittedName>
        <fullName evidence="1">Filamentous hemagglutinin</fullName>
    </submittedName>
</protein>
<reference evidence="2" key="1">
    <citation type="submission" date="2016-11" db="EMBL/GenBank/DDBJ databases">
        <authorList>
            <person name="Varghese N."/>
            <person name="Submissions S."/>
        </authorList>
    </citation>
    <scope>NUCLEOTIDE SEQUENCE [LARGE SCALE GENOMIC DNA]</scope>
    <source>
        <strain evidence="2">DSM 21264</strain>
    </source>
</reference>
<evidence type="ECO:0000313" key="1">
    <source>
        <dbReference type="EMBL" id="SHF79054.1"/>
    </source>
</evidence>